<dbReference type="Pfam" id="PF01464">
    <property type="entry name" value="SLT"/>
    <property type="match status" value="1"/>
</dbReference>
<dbReference type="PANTHER" id="PTHR37423">
    <property type="entry name" value="SOLUBLE LYTIC MUREIN TRANSGLYCOSYLASE-RELATED"/>
    <property type="match status" value="1"/>
</dbReference>
<keyword evidence="6" id="KW-1185">Reference proteome</keyword>
<dbReference type="InterPro" id="IPR008258">
    <property type="entry name" value="Transglycosylase_SLT_dom_1"/>
</dbReference>
<evidence type="ECO:0000256" key="2">
    <source>
        <dbReference type="ARBA" id="ARBA00009387"/>
    </source>
</evidence>
<evidence type="ECO:0000256" key="1">
    <source>
        <dbReference type="ARBA" id="ARBA00007734"/>
    </source>
</evidence>
<dbReference type="Proteomes" id="UP000317894">
    <property type="component" value="Unassembled WGS sequence"/>
</dbReference>
<dbReference type="RefSeq" id="WP_143555064.1">
    <property type="nucleotide sequence ID" value="NZ_VJWA01000001.1"/>
</dbReference>
<dbReference type="CDD" id="cd00254">
    <property type="entry name" value="LT-like"/>
    <property type="match status" value="1"/>
</dbReference>
<dbReference type="OrthoDB" id="9801695at2"/>
<comment type="similarity">
    <text evidence="2">Belongs to the virb1 family.</text>
</comment>
<accession>A0A552UH24</accession>
<protein>
    <submittedName>
        <fullName evidence="5">Lytic transglycosylase domain-containing protein</fullName>
    </submittedName>
</protein>
<feature type="chain" id="PRO_5021887504" evidence="3">
    <location>
        <begin position="19"/>
        <end position="177"/>
    </location>
</feature>
<dbReference type="GO" id="GO:0016020">
    <property type="term" value="C:membrane"/>
    <property type="evidence" value="ECO:0007669"/>
    <property type="project" value="InterPro"/>
</dbReference>
<dbReference type="SUPFAM" id="SSF53955">
    <property type="entry name" value="Lysozyme-like"/>
    <property type="match status" value="1"/>
</dbReference>
<dbReference type="GO" id="GO:0008933">
    <property type="term" value="F:peptidoglycan lytic transglycosylase activity"/>
    <property type="evidence" value="ECO:0007669"/>
    <property type="project" value="InterPro"/>
</dbReference>
<keyword evidence="3" id="KW-0732">Signal</keyword>
<comment type="caution">
    <text evidence="5">The sequence shown here is derived from an EMBL/GenBank/DDBJ whole genome shotgun (WGS) entry which is preliminary data.</text>
</comment>
<feature type="domain" description="Transglycosylase SLT" evidence="4">
    <location>
        <begin position="58"/>
        <end position="157"/>
    </location>
</feature>
<dbReference type="PROSITE" id="PS00922">
    <property type="entry name" value="TRANSGLYCOSYLASE"/>
    <property type="match status" value="1"/>
</dbReference>
<dbReference type="Gene3D" id="1.10.530.10">
    <property type="match status" value="1"/>
</dbReference>
<dbReference type="AlphaFoldDB" id="A0A552UH24"/>
<reference evidence="5 6" key="1">
    <citation type="submission" date="2019-07" db="EMBL/GenBank/DDBJ databases">
        <title>Novel species isolated from glacier.</title>
        <authorList>
            <person name="Liu Q."/>
            <person name="Xin Y.-H."/>
        </authorList>
    </citation>
    <scope>NUCLEOTIDE SEQUENCE [LARGE SCALE GENOMIC DNA]</scope>
    <source>
        <strain evidence="5 6">LB1R16</strain>
    </source>
</reference>
<evidence type="ECO:0000256" key="3">
    <source>
        <dbReference type="SAM" id="SignalP"/>
    </source>
</evidence>
<dbReference type="EMBL" id="VJWA01000001">
    <property type="protein sequence ID" value="TRW17519.1"/>
    <property type="molecule type" value="Genomic_DNA"/>
</dbReference>
<name>A0A552UH24_9SPHN</name>
<evidence type="ECO:0000313" key="6">
    <source>
        <dbReference type="Proteomes" id="UP000317894"/>
    </source>
</evidence>
<feature type="signal peptide" evidence="3">
    <location>
        <begin position="1"/>
        <end position="18"/>
    </location>
</feature>
<dbReference type="PANTHER" id="PTHR37423:SF2">
    <property type="entry name" value="MEMBRANE-BOUND LYTIC MUREIN TRANSGLYCOSYLASE C"/>
    <property type="match status" value="1"/>
</dbReference>
<proteinExistence type="inferred from homology"/>
<evidence type="ECO:0000259" key="4">
    <source>
        <dbReference type="Pfam" id="PF01464"/>
    </source>
</evidence>
<organism evidence="5 6">
    <name type="scientific">Glacieibacterium frigidum</name>
    <dbReference type="NCBI Taxonomy" id="2593303"/>
    <lineage>
        <taxon>Bacteria</taxon>
        <taxon>Pseudomonadati</taxon>
        <taxon>Pseudomonadota</taxon>
        <taxon>Alphaproteobacteria</taxon>
        <taxon>Sphingomonadales</taxon>
        <taxon>Sphingosinicellaceae</taxon>
        <taxon>Glacieibacterium</taxon>
    </lineage>
</organism>
<comment type="similarity">
    <text evidence="1">Belongs to the transglycosylase Slt family.</text>
</comment>
<sequence>MRLIAGLLLLAAACPVSAAVWEVGADGSLDRLDTQPVAATPVTAAPVAPRANRFHPQVKQAGDRYALSPALIDAIAHVESRYRADAVSRAGARGIMQLMPGTARDLGVDATDAGANIRGGTAYLRQLLDRFDGDVVRTIAAYNAGPGAVLRAGGVPRYAETRAYVAAVLDRLAAGAR</sequence>
<dbReference type="GO" id="GO:0000270">
    <property type="term" value="P:peptidoglycan metabolic process"/>
    <property type="evidence" value="ECO:0007669"/>
    <property type="project" value="InterPro"/>
</dbReference>
<gene>
    <name evidence="5" type="ORF">FMM06_05010</name>
</gene>
<evidence type="ECO:0000313" key="5">
    <source>
        <dbReference type="EMBL" id="TRW17519.1"/>
    </source>
</evidence>
<dbReference type="InterPro" id="IPR023346">
    <property type="entry name" value="Lysozyme-like_dom_sf"/>
</dbReference>
<dbReference type="InterPro" id="IPR000189">
    <property type="entry name" value="Transglyc_AS"/>
</dbReference>